<evidence type="ECO:0000313" key="2">
    <source>
        <dbReference type="EMBL" id="KAF0983536.1"/>
    </source>
</evidence>
<dbReference type="RefSeq" id="XP_044568249.1">
    <property type="nucleotide sequence ID" value="XM_044700918.1"/>
</dbReference>
<dbReference type="VEuPathDB" id="AmoebaDB:FDP41_010601"/>
<reference evidence="2 3" key="1">
    <citation type="journal article" date="2019" name="Sci. Rep.">
        <title>Nanopore sequencing improves the draft genome of the human pathogenic amoeba Naegleria fowleri.</title>
        <authorList>
            <person name="Liechti N."/>
            <person name="Schurch N."/>
            <person name="Bruggmann R."/>
            <person name="Wittwer M."/>
        </authorList>
    </citation>
    <scope>NUCLEOTIDE SEQUENCE [LARGE SCALE GENOMIC DNA]</scope>
    <source>
        <strain evidence="2 3">ATCC 30894</strain>
    </source>
</reference>
<gene>
    <name evidence="2" type="ORF">FDP41_010601</name>
</gene>
<feature type="region of interest" description="Disordered" evidence="1">
    <location>
        <begin position="164"/>
        <end position="255"/>
    </location>
</feature>
<dbReference type="GeneID" id="68117816"/>
<dbReference type="VEuPathDB" id="AmoebaDB:NfTy_013390"/>
<comment type="caution">
    <text evidence="2">The sequence shown here is derived from an EMBL/GenBank/DDBJ whole genome shotgun (WGS) entry which is preliminary data.</text>
</comment>
<feature type="compositionally biased region" description="Basic and acidic residues" evidence="1">
    <location>
        <begin position="227"/>
        <end position="241"/>
    </location>
</feature>
<evidence type="ECO:0000256" key="1">
    <source>
        <dbReference type="SAM" id="MobiDB-lite"/>
    </source>
</evidence>
<dbReference type="OrthoDB" id="10267871at2759"/>
<organism evidence="2 3">
    <name type="scientific">Naegleria fowleri</name>
    <name type="common">Brain eating amoeba</name>
    <dbReference type="NCBI Taxonomy" id="5763"/>
    <lineage>
        <taxon>Eukaryota</taxon>
        <taxon>Discoba</taxon>
        <taxon>Heterolobosea</taxon>
        <taxon>Tetramitia</taxon>
        <taxon>Eutetramitia</taxon>
        <taxon>Vahlkampfiidae</taxon>
        <taxon>Naegleria</taxon>
    </lineage>
</organism>
<name>A0A6A5C707_NAEFO</name>
<accession>A0A6A5C707</accession>
<evidence type="ECO:0000313" key="3">
    <source>
        <dbReference type="Proteomes" id="UP000444721"/>
    </source>
</evidence>
<proteinExistence type="predicted"/>
<dbReference type="VEuPathDB" id="AmoebaDB:NF0072610"/>
<dbReference type="Proteomes" id="UP000444721">
    <property type="component" value="Unassembled WGS sequence"/>
</dbReference>
<protein>
    <submittedName>
        <fullName evidence="2">Uncharacterized protein</fullName>
    </submittedName>
</protein>
<dbReference type="EMBL" id="VFQX01000006">
    <property type="protein sequence ID" value="KAF0983536.1"/>
    <property type="molecule type" value="Genomic_DNA"/>
</dbReference>
<feature type="compositionally biased region" description="Basic and acidic residues" evidence="1">
    <location>
        <begin position="164"/>
        <end position="202"/>
    </location>
</feature>
<dbReference type="OMA" id="RYITHEN"/>
<keyword evidence="3" id="KW-1185">Reference proteome</keyword>
<sequence length="449" mass="52401">MSFFYEGKSPMDDIPTPAMVKHNQAQTSIRRYITHENLQRKRRKKKKDSYLHRNIGTQRWNFIRTDSDQVMVGDRTGNIKEEIQQHSILNSYKEGDEDESCSKSLKKSFRKKKNPKSISQLKQERIQKNELMYKEIESSIRDQLKEEDLDSVVSILRDRRFSNDDTNIQDKQRGVVPTEHHQDENVSDLKRPKQRKFMKDSSIHTANSEKQPTSTIPSLPKLNPSKVPDKKITSAKDKRTSPTDTSFEDESDDPLRDLFSRDADFVTDDMIPSYQTIHPLELEMKETIDFPSDLLEDFEELYIEDTDYIDYKKRLTSPEGYDSDSDQEKAVTEDLDEKEKFRQKAINFSHMWFLPPSQWSSTFIDEKKKKKDKQFHSDQVLNQQLQDLSSSKLFKSFLMKSNTSVPNWLKNVNDSKNQSSQLLTAHEKSTSVIPAIIKSLHNDSSSVVL</sequence>
<feature type="compositionally biased region" description="Polar residues" evidence="1">
    <location>
        <begin position="203"/>
        <end position="217"/>
    </location>
</feature>
<dbReference type="AlphaFoldDB" id="A0A6A5C707"/>